<protein>
    <recommendedName>
        <fullName evidence="7 18">Phosphatidate cytidylyltransferase</fullName>
        <ecNumber evidence="6 18">2.7.7.41</ecNumber>
    </recommendedName>
</protein>
<feature type="transmembrane region" description="Helical" evidence="19">
    <location>
        <begin position="178"/>
        <end position="201"/>
    </location>
</feature>
<dbReference type="GO" id="GO:0016024">
    <property type="term" value="P:CDP-diacylglycerol biosynthetic process"/>
    <property type="evidence" value="ECO:0007669"/>
    <property type="project" value="UniProtKB-UniPathway"/>
</dbReference>
<evidence type="ECO:0000256" key="19">
    <source>
        <dbReference type="SAM" id="Phobius"/>
    </source>
</evidence>
<feature type="transmembrane region" description="Helical" evidence="19">
    <location>
        <begin position="9"/>
        <end position="28"/>
    </location>
</feature>
<evidence type="ECO:0000256" key="9">
    <source>
        <dbReference type="ARBA" id="ARBA00022516"/>
    </source>
</evidence>
<evidence type="ECO:0000256" key="8">
    <source>
        <dbReference type="ARBA" id="ARBA00022475"/>
    </source>
</evidence>
<dbReference type="GO" id="GO:0005886">
    <property type="term" value="C:plasma membrane"/>
    <property type="evidence" value="ECO:0007669"/>
    <property type="project" value="UniProtKB-SubCell"/>
</dbReference>
<evidence type="ECO:0000256" key="13">
    <source>
        <dbReference type="ARBA" id="ARBA00022989"/>
    </source>
</evidence>
<reference evidence="20 21" key="1">
    <citation type="submission" date="2019-03" db="EMBL/GenBank/DDBJ databases">
        <title>Characterization of a novel Mycoplasma cynos real-time PCR assay.</title>
        <authorList>
            <person name="Tallmadge R.L."/>
            <person name="Mitchell P.K."/>
            <person name="Goodman L."/>
        </authorList>
    </citation>
    <scope>NUCLEOTIDE SEQUENCE [LARGE SCALE GENOMIC DNA]</scope>
    <source>
        <strain evidence="20 21">1642</strain>
    </source>
</reference>
<comment type="subcellular location">
    <subcellularLocation>
        <location evidence="2">Cell membrane</location>
        <topology evidence="2">Multi-pass membrane protein</topology>
    </subcellularLocation>
</comment>
<dbReference type="GO" id="GO:0004605">
    <property type="term" value="F:phosphatidate cytidylyltransferase activity"/>
    <property type="evidence" value="ECO:0007669"/>
    <property type="project" value="UniProtKB-EC"/>
</dbReference>
<evidence type="ECO:0000256" key="1">
    <source>
        <dbReference type="ARBA" id="ARBA00001698"/>
    </source>
</evidence>
<comment type="similarity">
    <text evidence="5 18">Belongs to the CDS family.</text>
</comment>
<keyword evidence="16" id="KW-0594">Phospholipid biosynthesis</keyword>
<keyword evidence="8" id="KW-1003">Cell membrane</keyword>
<dbReference type="EC" id="2.7.7.41" evidence="6 18"/>
<dbReference type="OrthoDB" id="9799199at2"/>
<dbReference type="InterPro" id="IPR000374">
    <property type="entry name" value="PC_trans"/>
</dbReference>
<dbReference type="RefSeq" id="WP_141483992.1">
    <property type="nucleotide sequence ID" value="NZ_SMDN01000007.1"/>
</dbReference>
<evidence type="ECO:0000256" key="14">
    <source>
        <dbReference type="ARBA" id="ARBA00023098"/>
    </source>
</evidence>
<feature type="transmembrane region" description="Helical" evidence="19">
    <location>
        <begin position="222"/>
        <end position="244"/>
    </location>
</feature>
<evidence type="ECO:0000313" key="20">
    <source>
        <dbReference type="EMBL" id="TQC51499.1"/>
    </source>
</evidence>
<evidence type="ECO:0000256" key="3">
    <source>
        <dbReference type="ARBA" id="ARBA00005119"/>
    </source>
</evidence>
<keyword evidence="14" id="KW-0443">Lipid metabolism</keyword>
<evidence type="ECO:0000256" key="4">
    <source>
        <dbReference type="ARBA" id="ARBA00005189"/>
    </source>
</evidence>
<feature type="transmembrane region" description="Helical" evidence="19">
    <location>
        <begin position="147"/>
        <end position="172"/>
    </location>
</feature>
<dbReference type="PROSITE" id="PS01315">
    <property type="entry name" value="CDS"/>
    <property type="match status" value="1"/>
</dbReference>
<keyword evidence="10 18" id="KW-0808">Transferase</keyword>
<dbReference type="Pfam" id="PF01148">
    <property type="entry name" value="CTP_transf_1"/>
    <property type="match status" value="1"/>
</dbReference>
<gene>
    <name evidence="20" type="ORF">E1I18_02335</name>
</gene>
<keyword evidence="12 18" id="KW-0548">Nucleotidyltransferase</keyword>
<comment type="pathway">
    <text evidence="4">Lipid metabolism.</text>
</comment>
<name>A0A507SI06_9BACT</name>
<evidence type="ECO:0000256" key="16">
    <source>
        <dbReference type="ARBA" id="ARBA00023209"/>
    </source>
</evidence>
<feature type="transmembrane region" description="Helical" evidence="19">
    <location>
        <begin position="250"/>
        <end position="269"/>
    </location>
</feature>
<evidence type="ECO:0000256" key="10">
    <source>
        <dbReference type="ARBA" id="ARBA00022679"/>
    </source>
</evidence>
<evidence type="ECO:0000256" key="12">
    <source>
        <dbReference type="ARBA" id="ARBA00022695"/>
    </source>
</evidence>
<dbReference type="AlphaFoldDB" id="A0A507SI06"/>
<accession>A0A507SI06</accession>
<keyword evidence="13 19" id="KW-1133">Transmembrane helix</keyword>
<dbReference type="UniPathway" id="UPA00557">
    <property type="reaction ID" value="UER00614"/>
</dbReference>
<organism evidence="20 21">
    <name type="scientific">Mycoplasmopsis mucosicanis</name>
    <dbReference type="NCBI Taxonomy" id="458208"/>
    <lineage>
        <taxon>Bacteria</taxon>
        <taxon>Bacillati</taxon>
        <taxon>Mycoplasmatota</taxon>
        <taxon>Mycoplasmoidales</taxon>
        <taxon>Metamycoplasmataceae</taxon>
        <taxon>Mycoplasmopsis</taxon>
    </lineage>
</organism>
<keyword evidence="17" id="KW-1208">Phospholipid metabolism</keyword>
<dbReference type="Proteomes" id="UP000320801">
    <property type="component" value="Unassembled WGS sequence"/>
</dbReference>
<feature type="transmembrane region" description="Helical" evidence="19">
    <location>
        <begin position="34"/>
        <end position="56"/>
    </location>
</feature>
<evidence type="ECO:0000256" key="18">
    <source>
        <dbReference type="RuleBase" id="RU003938"/>
    </source>
</evidence>
<evidence type="ECO:0000256" key="7">
    <source>
        <dbReference type="ARBA" id="ARBA00019373"/>
    </source>
</evidence>
<evidence type="ECO:0000313" key="21">
    <source>
        <dbReference type="Proteomes" id="UP000320801"/>
    </source>
</evidence>
<keyword evidence="11 18" id="KW-0812">Transmembrane</keyword>
<comment type="caution">
    <text evidence="20">The sequence shown here is derived from an EMBL/GenBank/DDBJ whole genome shotgun (WGS) entry which is preliminary data.</text>
</comment>
<comment type="catalytic activity">
    <reaction evidence="1 18">
        <text>a 1,2-diacyl-sn-glycero-3-phosphate + CTP + H(+) = a CDP-1,2-diacyl-sn-glycerol + diphosphate</text>
        <dbReference type="Rhea" id="RHEA:16229"/>
        <dbReference type="ChEBI" id="CHEBI:15378"/>
        <dbReference type="ChEBI" id="CHEBI:33019"/>
        <dbReference type="ChEBI" id="CHEBI:37563"/>
        <dbReference type="ChEBI" id="CHEBI:58332"/>
        <dbReference type="ChEBI" id="CHEBI:58608"/>
        <dbReference type="EC" id="2.7.7.41"/>
    </reaction>
</comment>
<sequence>MKKTLIKRVLPGLIFAFIMLASLIPLSIFSHKSLIARSFSFVFVYALFFICLWEFFNAQKIKWYWVITLTLLFSLTTFIPLKEVTIDWLQIKPENNQTFNGYEYFLNYFSTLSKDPFVIIFSLAISLVFLLIEVFTRTLISISNRFIRFVICLITTWFLAIFLKVFHAAIVYNGQWKYWVTIILVATFVDTFGYIFGSIWGRKFIQRPFTPVISPKKSWEGFIASILLGSAASLTLTFSLGLFNNIGVKILFSLFAPFISVLGDLYFSYIKRINGIKDYSRMLSGHGGLLDRLDSVSFISVLMYLMFLIDLL</sequence>
<dbReference type="PANTHER" id="PTHR46382">
    <property type="entry name" value="PHOSPHATIDATE CYTIDYLYLTRANSFERASE"/>
    <property type="match status" value="1"/>
</dbReference>
<proteinExistence type="inferred from homology"/>
<dbReference type="EMBL" id="SMDN01000007">
    <property type="protein sequence ID" value="TQC51499.1"/>
    <property type="molecule type" value="Genomic_DNA"/>
</dbReference>
<feature type="transmembrane region" description="Helical" evidence="19">
    <location>
        <begin position="63"/>
        <end position="81"/>
    </location>
</feature>
<evidence type="ECO:0000256" key="15">
    <source>
        <dbReference type="ARBA" id="ARBA00023136"/>
    </source>
</evidence>
<keyword evidence="21" id="KW-1185">Reference proteome</keyword>
<comment type="pathway">
    <text evidence="3 18">Phospholipid metabolism; CDP-diacylglycerol biosynthesis; CDP-diacylglycerol from sn-glycerol 3-phosphate: step 3/3.</text>
</comment>
<keyword evidence="9" id="KW-0444">Lipid biosynthesis</keyword>
<evidence type="ECO:0000256" key="2">
    <source>
        <dbReference type="ARBA" id="ARBA00004651"/>
    </source>
</evidence>
<evidence type="ECO:0000256" key="17">
    <source>
        <dbReference type="ARBA" id="ARBA00023264"/>
    </source>
</evidence>
<keyword evidence="15 19" id="KW-0472">Membrane</keyword>
<evidence type="ECO:0000256" key="5">
    <source>
        <dbReference type="ARBA" id="ARBA00010185"/>
    </source>
</evidence>
<dbReference type="PANTHER" id="PTHR46382:SF1">
    <property type="entry name" value="PHOSPHATIDATE CYTIDYLYLTRANSFERASE"/>
    <property type="match status" value="1"/>
</dbReference>
<feature type="transmembrane region" description="Helical" evidence="19">
    <location>
        <begin position="117"/>
        <end position="135"/>
    </location>
</feature>
<evidence type="ECO:0000256" key="11">
    <source>
        <dbReference type="ARBA" id="ARBA00022692"/>
    </source>
</evidence>
<evidence type="ECO:0000256" key="6">
    <source>
        <dbReference type="ARBA" id="ARBA00012487"/>
    </source>
</evidence>